<keyword evidence="3 8" id="KW-0285">Flavoprotein</keyword>
<dbReference type="InterPro" id="IPR006089">
    <property type="entry name" value="Acyl-CoA_DH_CS"/>
</dbReference>
<dbReference type="SUPFAM" id="SSF47203">
    <property type="entry name" value="Acyl-CoA dehydrogenase C-terminal domain-like"/>
    <property type="match status" value="1"/>
</dbReference>
<organism evidence="12 13">
    <name type="scientific">Fibrisoma limi BUZ 3</name>
    <dbReference type="NCBI Taxonomy" id="1185876"/>
    <lineage>
        <taxon>Bacteria</taxon>
        <taxon>Pseudomonadati</taxon>
        <taxon>Bacteroidota</taxon>
        <taxon>Cytophagia</taxon>
        <taxon>Cytophagales</taxon>
        <taxon>Spirosomataceae</taxon>
        <taxon>Fibrisoma</taxon>
    </lineage>
</organism>
<evidence type="ECO:0000256" key="6">
    <source>
        <dbReference type="ARBA" id="ARBA00066362"/>
    </source>
</evidence>
<feature type="domain" description="Acyl-CoA dehydrogenase/oxidase N-terminal" evidence="11">
    <location>
        <begin position="16"/>
        <end position="128"/>
    </location>
</feature>
<evidence type="ECO:0000256" key="8">
    <source>
        <dbReference type="RuleBase" id="RU362125"/>
    </source>
</evidence>
<accession>I2GS33</accession>
<keyword evidence="4 8" id="KW-0274">FAD</keyword>
<dbReference type="STRING" id="1185876.BN8_06094"/>
<comment type="caution">
    <text evidence="12">The sequence shown here is derived from an EMBL/GenBank/DDBJ whole genome shotgun (WGS) entry which is preliminary data.</text>
</comment>
<dbReference type="Pfam" id="PF00441">
    <property type="entry name" value="Acyl-CoA_dh_1"/>
    <property type="match status" value="1"/>
</dbReference>
<dbReference type="FunFam" id="2.40.110.10:FF:000001">
    <property type="entry name" value="Acyl-CoA dehydrogenase, mitochondrial"/>
    <property type="match status" value="1"/>
</dbReference>
<dbReference type="Gene3D" id="2.40.110.10">
    <property type="entry name" value="Butyryl-CoA Dehydrogenase, subunit A, domain 2"/>
    <property type="match status" value="1"/>
</dbReference>
<keyword evidence="13" id="KW-1185">Reference proteome</keyword>
<dbReference type="InterPro" id="IPR013786">
    <property type="entry name" value="AcylCoA_DH/ox_N"/>
</dbReference>
<dbReference type="InterPro" id="IPR009100">
    <property type="entry name" value="AcylCoA_DH/oxidase_NM_dom_sf"/>
</dbReference>
<gene>
    <name evidence="12" type="ORF">BN8_06094</name>
</gene>
<dbReference type="Gene3D" id="1.20.140.10">
    <property type="entry name" value="Butyryl-CoA Dehydrogenase, subunit A, domain 3"/>
    <property type="match status" value="1"/>
</dbReference>
<evidence type="ECO:0000259" key="11">
    <source>
        <dbReference type="Pfam" id="PF02771"/>
    </source>
</evidence>
<dbReference type="Pfam" id="PF02771">
    <property type="entry name" value="Acyl-CoA_dh_N"/>
    <property type="match status" value="1"/>
</dbReference>
<dbReference type="Proteomes" id="UP000009309">
    <property type="component" value="Unassembled WGS sequence"/>
</dbReference>
<feature type="domain" description="Acyl-CoA dehydrogenase/oxidase C-terminal" evidence="9">
    <location>
        <begin position="241"/>
        <end position="387"/>
    </location>
</feature>
<dbReference type="PIRSF" id="PIRSF016578">
    <property type="entry name" value="HsaA"/>
    <property type="match status" value="1"/>
</dbReference>
<evidence type="ECO:0000256" key="1">
    <source>
        <dbReference type="ARBA" id="ARBA00001974"/>
    </source>
</evidence>
<dbReference type="GO" id="GO:0003995">
    <property type="term" value="F:acyl-CoA dehydrogenase activity"/>
    <property type="evidence" value="ECO:0007669"/>
    <property type="project" value="InterPro"/>
</dbReference>
<dbReference type="InterPro" id="IPR046373">
    <property type="entry name" value="Acyl-CoA_Oxase/DH_mid-dom_sf"/>
</dbReference>
<evidence type="ECO:0000256" key="5">
    <source>
        <dbReference type="ARBA" id="ARBA00023002"/>
    </source>
</evidence>
<comment type="cofactor">
    <cofactor evidence="1 8">
        <name>FAD</name>
        <dbReference type="ChEBI" id="CHEBI:57692"/>
    </cofactor>
</comment>
<comment type="similarity">
    <text evidence="2 8">Belongs to the acyl-CoA dehydrogenase family.</text>
</comment>
<dbReference type="eggNOG" id="COG1960">
    <property type="taxonomic scope" value="Bacteria"/>
</dbReference>
<dbReference type="RefSeq" id="WP_009285276.1">
    <property type="nucleotide sequence ID" value="NZ_CAIT01000009.1"/>
</dbReference>
<evidence type="ECO:0000313" key="12">
    <source>
        <dbReference type="EMBL" id="CCH56711.1"/>
    </source>
</evidence>
<dbReference type="FunFam" id="1.20.140.10:FF:000004">
    <property type="entry name" value="Acyl-CoA dehydrogenase FadE25"/>
    <property type="match status" value="1"/>
</dbReference>
<dbReference type="PROSITE" id="PS00072">
    <property type="entry name" value="ACYL_COA_DH_1"/>
    <property type="match status" value="1"/>
</dbReference>
<dbReference type="PANTHER" id="PTHR43884">
    <property type="entry name" value="ACYL-COA DEHYDROGENASE"/>
    <property type="match status" value="1"/>
</dbReference>
<evidence type="ECO:0000313" key="13">
    <source>
        <dbReference type="Proteomes" id="UP000009309"/>
    </source>
</evidence>
<name>I2GS33_9BACT</name>
<dbReference type="InterPro" id="IPR006091">
    <property type="entry name" value="Acyl-CoA_Oxase/DH_mid-dom"/>
</dbReference>
<feature type="domain" description="Acyl-CoA oxidase/dehydrogenase middle" evidence="10">
    <location>
        <begin position="132"/>
        <end position="227"/>
    </location>
</feature>
<evidence type="ECO:0000256" key="7">
    <source>
        <dbReference type="ARBA" id="ARBA00072305"/>
    </source>
</evidence>
<dbReference type="GO" id="GO:0050660">
    <property type="term" value="F:flavin adenine dinucleotide binding"/>
    <property type="evidence" value="ECO:0007669"/>
    <property type="project" value="InterPro"/>
</dbReference>
<dbReference type="EMBL" id="CAIT01000009">
    <property type="protein sequence ID" value="CCH56711.1"/>
    <property type="molecule type" value="Genomic_DNA"/>
</dbReference>
<dbReference type="PROSITE" id="PS00073">
    <property type="entry name" value="ACYL_COA_DH_2"/>
    <property type="match status" value="1"/>
</dbReference>
<proteinExistence type="inferred from homology"/>
<dbReference type="OrthoDB" id="9764422at2"/>
<evidence type="ECO:0000256" key="2">
    <source>
        <dbReference type="ARBA" id="ARBA00009347"/>
    </source>
</evidence>
<dbReference type="FunFam" id="1.10.540.10:FF:000002">
    <property type="entry name" value="Acyl-CoA dehydrogenase FadE19"/>
    <property type="match status" value="1"/>
</dbReference>
<keyword evidence="5 8" id="KW-0560">Oxidoreductase</keyword>
<dbReference type="CDD" id="cd01158">
    <property type="entry name" value="SCAD_SBCAD"/>
    <property type="match status" value="1"/>
</dbReference>
<dbReference type="SUPFAM" id="SSF56645">
    <property type="entry name" value="Acyl-CoA dehydrogenase NM domain-like"/>
    <property type="match status" value="1"/>
</dbReference>
<dbReference type="InterPro" id="IPR036250">
    <property type="entry name" value="AcylCo_DH-like_C"/>
</dbReference>
<dbReference type="EC" id="1.3.8.10" evidence="6"/>
<dbReference type="InterPro" id="IPR009075">
    <property type="entry name" value="AcylCo_DH/oxidase_C"/>
</dbReference>
<evidence type="ECO:0000256" key="4">
    <source>
        <dbReference type="ARBA" id="ARBA00022827"/>
    </source>
</evidence>
<evidence type="ECO:0000259" key="9">
    <source>
        <dbReference type="Pfam" id="PF00441"/>
    </source>
</evidence>
<dbReference type="InterPro" id="IPR037069">
    <property type="entry name" value="AcylCoA_DH/ox_N_sf"/>
</dbReference>
<sequence length="389" mass="42600">MATATLELQGLNFNLSEEHLAVQEAARDFAQNELLPGIVERDNEARFPAEQVKRMGELGFLGMMVSPEYGGGGMDTVSYVLAMEEISKVDASSSVIMSVNNSLVCWGLETYGSEAQKQKYLTKLATGEMIGAFCLSEPEAGSDATSQQTTAEDKGDYYLLNGTKNWITNGNSSGVALVIAQTDREKKHRGINCLIVEKGSPGFTVGKKEDKMGIRASDTHSLLFTDVQVPKENRIGDDGFGFKFAMSTLNGGRIGIAAQALGIAAGAYELSLNYAQERKAFGKQIFDHQAIQFKLAEMATKIEAARLLVYKAARLKDEHKDYVQAAAMAKLYASEVAMWATTEAVQIHGGYGYVKEFHVERMMRDAKITQIYEGTSEIQKLVIARELVH</sequence>
<dbReference type="AlphaFoldDB" id="I2GS33"/>
<dbReference type="Gene3D" id="1.10.540.10">
    <property type="entry name" value="Acyl-CoA dehydrogenase/oxidase, N-terminal domain"/>
    <property type="match status" value="1"/>
</dbReference>
<evidence type="ECO:0000256" key="3">
    <source>
        <dbReference type="ARBA" id="ARBA00022630"/>
    </source>
</evidence>
<protein>
    <recommendedName>
        <fullName evidence="7">Cyclohex-1-ene-1-carbonyl-CoA dehydrogenase</fullName>
        <ecNumber evidence="6">1.3.8.10</ecNumber>
    </recommendedName>
</protein>
<dbReference type="PANTHER" id="PTHR43884:SF12">
    <property type="entry name" value="ISOVALERYL-COA DEHYDROGENASE, MITOCHONDRIAL-RELATED"/>
    <property type="match status" value="1"/>
</dbReference>
<reference evidence="12 13" key="1">
    <citation type="journal article" date="2012" name="J. Bacteriol.">
        <title>Genome Sequence of the Filamentous Bacterium Fibrisoma limi BUZ 3T.</title>
        <authorList>
            <person name="Filippini M."/>
            <person name="Qi W."/>
            <person name="Jaenicke S."/>
            <person name="Goesmann A."/>
            <person name="Smits T.H."/>
            <person name="Bagheri H.C."/>
        </authorList>
    </citation>
    <scope>NUCLEOTIDE SEQUENCE [LARGE SCALE GENOMIC DNA]</scope>
    <source>
        <strain evidence="13">BUZ 3T</strain>
    </source>
</reference>
<dbReference type="Pfam" id="PF02770">
    <property type="entry name" value="Acyl-CoA_dh_M"/>
    <property type="match status" value="1"/>
</dbReference>
<evidence type="ECO:0000259" key="10">
    <source>
        <dbReference type="Pfam" id="PF02770"/>
    </source>
</evidence>